<reference evidence="1 2" key="1">
    <citation type="submission" date="2016-04" db="EMBL/GenBank/DDBJ databases">
        <title>Complete genome sequence of Pseudomonas sp. LAB-08 isolated from TCE contaminated aquifer soil.</title>
        <authorList>
            <person name="Dohra H."/>
            <person name="Suzuki K."/>
            <person name="Fatma A."/>
            <person name="Inuzuka Y."/>
            <person name="Honjo M."/>
            <person name="Tashiro Y."/>
            <person name="Futamata H."/>
        </authorList>
    </citation>
    <scope>NUCLEOTIDE SEQUENCE [LARGE SCALE GENOMIC DNA]</scope>
    <source>
        <strain evidence="1 2">LAB-08</strain>
    </source>
</reference>
<dbReference type="Pfam" id="PF07793">
    <property type="entry name" value="DUF1631"/>
    <property type="match status" value="2"/>
</dbReference>
<sequence length="425" mass="48399">MYNDGNVVPLRKATTDHATRSSLARLPMILLQVRDKAVQQLRQGLQELFDNADDTLFEMADRARNDVEQNVFFQAMRDLRLKRKSIERFFFEQFFEAFISLTQYSATHRVLPQASSAGAGIPLLSDEWERDVAVEAMVNKVLDRDGLALDQLTARLSTLLGRSLMEQHNPMGPTLLCAFFLQAWRNLGVEIKVKVILLKLFDRYVLSGTDQLYAQANQLLIATGVLNGLQPARACRIVDRLASDLIEPDSLERRRSEWLEQRTHDVEERRAQTAMARRRVEWALNQALIGKVLPRSVVVFVHEAWSKVLLLAFLKHGDQSTQWHVAVQTMEQLIWSVQRHEEPGARSRLLVLVPDLLKGLREGLRGSAFDPFTASEFFTELEGLHLQLFEPDPQSTHANPAMVEVLEEVVLPCADDGPFRLNRGK</sequence>
<evidence type="ECO:0000313" key="2">
    <source>
        <dbReference type="Proteomes" id="UP000218595"/>
    </source>
</evidence>
<dbReference type="InterPro" id="IPR012434">
    <property type="entry name" value="DUF1631"/>
</dbReference>
<gene>
    <name evidence="1" type="ORF">LAB08_R07150</name>
</gene>
<protein>
    <recommendedName>
        <fullName evidence="3">DUF1631 domain-containing protein</fullName>
    </recommendedName>
</protein>
<keyword evidence="2" id="KW-1185">Reference proteome</keyword>
<proteinExistence type="predicted"/>
<name>A0ABM7RM38_9PSED</name>
<dbReference type="EMBL" id="AP017423">
    <property type="protein sequence ID" value="BCX66100.1"/>
    <property type="molecule type" value="Genomic_DNA"/>
</dbReference>
<evidence type="ECO:0008006" key="3">
    <source>
        <dbReference type="Google" id="ProtNLM"/>
    </source>
</evidence>
<dbReference type="Proteomes" id="UP000218595">
    <property type="component" value="Chromosome"/>
</dbReference>
<organism evidence="1 2">
    <name type="scientific">Pseudomonas izuensis</name>
    <dbReference type="NCBI Taxonomy" id="2684212"/>
    <lineage>
        <taxon>Bacteria</taxon>
        <taxon>Pseudomonadati</taxon>
        <taxon>Pseudomonadota</taxon>
        <taxon>Gammaproteobacteria</taxon>
        <taxon>Pseudomonadales</taxon>
        <taxon>Pseudomonadaceae</taxon>
        <taxon>Pseudomonas</taxon>
    </lineage>
</organism>
<evidence type="ECO:0000313" key="1">
    <source>
        <dbReference type="EMBL" id="BCX66100.1"/>
    </source>
</evidence>
<accession>A0ABM7RM38</accession>